<evidence type="ECO:0008006" key="3">
    <source>
        <dbReference type="Google" id="ProtNLM"/>
    </source>
</evidence>
<evidence type="ECO:0000313" key="2">
    <source>
        <dbReference type="Proteomes" id="UP001354989"/>
    </source>
</evidence>
<proteinExistence type="predicted"/>
<accession>A0ABM7VN31</accession>
<name>A0ABM7VN31_9BACT</name>
<geneLocation type="plasmid" evidence="1 2">
    <name>pPP10</name>
</geneLocation>
<organism evidence="1 2">
    <name type="scientific">Persicobacter psychrovividus</name>
    <dbReference type="NCBI Taxonomy" id="387638"/>
    <lineage>
        <taxon>Bacteria</taxon>
        <taxon>Pseudomonadati</taxon>
        <taxon>Bacteroidota</taxon>
        <taxon>Cytophagia</taxon>
        <taxon>Cytophagales</taxon>
        <taxon>Persicobacteraceae</taxon>
        <taxon>Persicobacter</taxon>
    </lineage>
</organism>
<dbReference type="Proteomes" id="UP001354989">
    <property type="component" value="Plasmid pPP10"/>
</dbReference>
<gene>
    <name evidence="1" type="ORF">PEPS_47030</name>
</gene>
<dbReference type="InterPro" id="IPR025342">
    <property type="entry name" value="DUF4248"/>
</dbReference>
<protein>
    <recommendedName>
        <fullName evidence="3">DUF4248 domain-containing protein</fullName>
    </recommendedName>
</protein>
<reference evidence="1 2" key="1">
    <citation type="submission" date="2021-12" db="EMBL/GenBank/DDBJ databases">
        <title>Genome sequencing of bacteria with rrn-lacking chromosome and rrn-plasmid.</title>
        <authorList>
            <person name="Anda M."/>
            <person name="Iwasaki W."/>
        </authorList>
    </citation>
    <scope>NUCLEOTIDE SEQUENCE [LARGE SCALE GENOMIC DNA]</scope>
    <source>
        <strain evidence="1 2">NBRC 101262</strain>
        <plasmid evidence="1 2">pPP10</plasmid>
    </source>
</reference>
<sequence>MSPKRNTMYKQEVAKIIFTHATSESAAMQTLRREIRSCKELQQKLKSLTNKDRLHYYNAQQVQLLFEHFGVGIDG</sequence>
<evidence type="ECO:0000313" key="1">
    <source>
        <dbReference type="EMBL" id="BDD02423.1"/>
    </source>
</evidence>
<keyword evidence="1" id="KW-0614">Plasmid</keyword>
<dbReference type="RefSeq" id="WP_338399639.1">
    <property type="nucleotide sequence ID" value="NZ_AP025302.1"/>
</dbReference>
<dbReference type="Pfam" id="PF14053">
    <property type="entry name" value="DUF4248"/>
    <property type="match status" value="1"/>
</dbReference>
<keyword evidence="2" id="KW-1185">Reference proteome</keyword>
<dbReference type="EMBL" id="AP025302">
    <property type="protein sequence ID" value="BDD02423.1"/>
    <property type="molecule type" value="Genomic_DNA"/>
</dbReference>